<feature type="transmembrane region" description="Helical" evidence="1">
    <location>
        <begin position="80"/>
        <end position="96"/>
    </location>
</feature>
<gene>
    <name evidence="2" type="ORF">ACFQDD_11015</name>
</gene>
<keyword evidence="3" id="KW-1185">Reference proteome</keyword>
<proteinExistence type="predicted"/>
<keyword evidence="1" id="KW-0472">Membrane</keyword>
<dbReference type="AlphaFoldDB" id="A0ABD5T414"/>
<sequence length="97" mass="10664">LKRPLGWLAHRMPDVDAVTYPAMFYLGRASIWGVTELWAAVDRAVMELVGMIEWTAMNPREALARAGVDTEIRTGIGRSVLFLTVAAGVALFVFVLS</sequence>
<feature type="non-terminal residue" evidence="2">
    <location>
        <position position="1"/>
    </location>
</feature>
<keyword evidence="1" id="KW-1133">Transmembrane helix</keyword>
<name>A0ABD5T414_9EURY</name>
<comment type="caution">
    <text evidence="2">The sequence shown here is derived from an EMBL/GenBank/DDBJ whole genome shotgun (WGS) entry which is preliminary data.</text>
</comment>
<accession>A0ABD5T414</accession>
<evidence type="ECO:0000313" key="3">
    <source>
        <dbReference type="Proteomes" id="UP001596274"/>
    </source>
</evidence>
<reference evidence="2 3" key="1">
    <citation type="journal article" date="2019" name="Int. J. Syst. Evol. Microbiol.">
        <title>The Global Catalogue of Microorganisms (GCM) 10K type strain sequencing project: providing services to taxonomists for standard genome sequencing and annotation.</title>
        <authorList>
            <consortium name="The Broad Institute Genomics Platform"/>
            <consortium name="The Broad Institute Genome Sequencing Center for Infectious Disease"/>
            <person name="Wu L."/>
            <person name="Ma J."/>
        </authorList>
    </citation>
    <scope>NUCLEOTIDE SEQUENCE [LARGE SCALE GENOMIC DNA]</scope>
    <source>
        <strain evidence="2 3">PJ61</strain>
    </source>
</reference>
<protein>
    <submittedName>
        <fullName evidence="2">Na(+)/H(+) antiporter subunit D</fullName>
    </submittedName>
</protein>
<evidence type="ECO:0000313" key="2">
    <source>
        <dbReference type="EMBL" id="MFC6772037.1"/>
    </source>
</evidence>
<dbReference type="Proteomes" id="UP001596274">
    <property type="component" value="Unassembled WGS sequence"/>
</dbReference>
<evidence type="ECO:0000256" key="1">
    <source>
        <dbReference type="SAM" id="Phobius"/>
    </source>
</evidence>
<dbReference type="EMBL" id="JBHSWT010000612">
    <property type="protein sequence ID" value="MFC6772037.1"/>
    <property type="molecule type" value="Genomic_DNA"/>
</dbReference>
<organism evidence="2 3">
    <name type="scientific">Halorubrum pallidum</name>
    <dbReference type="NCBI Taxonomy" id="1526114"/>
    <lineage>
        <taxon>Archaea</taxon>
        <taxon>Methanobacteriati</taxon>
        <taxon>Methanobacteriota</taxon>
        <taxon>Stenosarchaea group</taxon>
        <taxon>Halobacteria</taxon>
        <taxon>Halobacteriales</taxon>
        <taxon>Haloferacaceae</taxon>
        <taxon>Halorubrum</taxon>
    </lineage>
</organism>
<keyword evidence="1" id="KW-0812">Transmembrane</keyword>